<evidence type="ECO:0000256" key="1">
    <source>
        <dbReference type="ARBA" id="ARBA00023186"/>
    </source>
</evidence>
<dbReference type="EMBL" id="CP046996">
    <property type="protein sequence ID" value="QGZ99836.1"/>
    <property type="molecule type" value="Genomic_DNA"/>
</dbReference>
<keyword evidence="1" id="KW-0143">Chaperone</keyword>
<proteinExistence type="predicted"/>
<reference evidence="2 3" key="1">
    <citation type="submission" date="2019-12" db="EMBL/GenBank/DDBJ databases">
        <title>Sequence classification of anaerobic respiratory reductive dehalogenases: First we see many, then we see few.</title>
        <authorList>
            <person name="Molenda O."/>
            <person name="Puentes Jacome L.A."/>
            <person name="Cao X."/>
            <person name="Nesbo C.L."/>
            <person name="Tang S."/>
            <person name="Morson N."/>
            <person name="Patron J."/>
            <person name="Lomheim L."/>
            <person name="Wishart D.S."/>
            <person name="Edwards E.A."/>
        </authorList>
    </citation>
    <scope>NUCLEOTIDE SEQUENCE [LARGE SCALE GENOMIC DNA]</scope>
    <source>
        <strain evidence="2 3">12DCA</strain>
    </source>
</reference>
<dbReference type="Gene3D" id="1.10.3480.10">
    <property type="entry name" value="TorD-like"/>
    <property type="match status" value="1"/>
</dbReference>
<evidence type="ECO:0000313" key="2">
    <source>
        <dbReference type="EMBL" id="QGZ99836.1"/>
    </source>
</evidence>
<dbReference type="PANTHER" id="PTHR34227">
    <property type="entry name" value="CHAPERONE PROTEIN YCDY"/>
    <property type="match status" value="1"/>
</dbReference>
<accession>A0A857DG17</accession>
<gene>
    <name evidence="2" type="ORF">GQ588_03830</name>
</gene>
<dbReference type="InterPro" id="IPR050289">
    <property type="entry name" value="TorD/DmsD_chaperones"/>
</dbReference>
<name>A0A857DG17_9FIRM</name>
<dbReference type="InterPro" id="IPR020945">
    <property type="entry name" value="DMSO/NO3_reduct_chaperone"/>
</dbReference>
<dbReference type="InterPro" id="IPR036411">
    <property type="entry name" value="TorD-like_sf"/>
</dbReference>
<organism evidence="2 3">
    <name type="scientific">Dehalobacter restrictus</name>
    <dbReference type="NCBI Taxonomy" id="55583"/>
    <lineage>
        <taxon>Bacteria</taxon>
        <taxon>Bacillati</taxon>
        <taxon>Bacillota</taxon>
        <taxon>Clostridia</taxon>
        <taxon>Eubacteriales</taxon>
        <taxon>Desulfitobacteriaceae</taxon>
        <taxon>Dehalobacter</taxon>
    </lineage>
</organism>
<dbReference type="Proteomes" id="UP000430508">
    <property type="component" value="Chromosome"/>
</dbReference>
<dbReference type="AlphaFoldDB" id="A0A857DG17"/>
<sequence length="230" mass="26704">MNASVTYQQELKFFTESCNFLSLLLNERPTEELIVHLRESSSRIQEIMPFPDTEDRIDEGAGLMLNYLENTKTQTAGEVSQDLAVDWTRIFRGVAPGYSPPPPYEALYRGDNSQENHVKVFLDMTKEYSSLGLCAKGQCSRPDYIGVQMAYLHFLCCEELKRIQEGNLEEVQRFKERTIKFISEHVGQWVLLFSREAKGFARTDFYRGLLNYLPTFIQELKEYECSTYLN</sequence>
<dbReference type="RefSeq" id="WP_019226241.1">
    <property type="nucleotide sequence ID" value="NZ_CP046996.1"/>
</dbReference>
<dbReference type="PANTHER" id="PTHR34227:SF1">
    <property type="entry name" value="DIMETHYL SULFOXIDE REDUCTASE CHAPERONE-RELATED"/>
    <property type="match status" value="1"/>
</dbReference>
<dbReference type="SUPFAM" id="SSF89155">
    <property type="entry name" value="TorD-like"/>
    <property type="match status" value="1"/>
</dbReference>
<dbReference type="Pfam" id="PF02613">
    <property type="entry name" value="Nitrate_red_del"/>
    <property type="match status" value="1"/>
</dbReference>
<evidence type="ECO:0000313" key="3">
    <source>
        <dbReference type="Proteomes" id="UP000430508"/>
    </source>
</evidence>
<protein>
    <submittedName>
        <fullName evidence="2">Uncharacterized protein</fullName>
    </submittedName>
</protein>